<name>A0AA88PQ83_9TELE</name>
<keyword evidence="3" id="KW-1185">Reference proteome</keyword>
<organism evidence="2 3">
    <name type="scientific">Cirrhinus molitorella</name>
    <name type="common">mud carp</name>
    <dbReference type="NCBI Taxonomy" id="172907"/>
    <lineage>
        <taxon>Eukaryota</taxon>
        <taxon>Metazoa</taxon>
        <taxon>Chordata</taxon>
        <taxon>Craniata</taxon>
        <taxon>Vertebrata</taxon>
        <taxon>Euteleostomi</taxon>
        <taxon>Actinopterygii</taxon>
        <taxon>Neopterygii</taxon>
        <taxon>Teleostei</taxon>
        <taxon>Ostariophysi</taxon>
        <taxon>Cypriniformes</taxon>
        <taxon>Cyprinidae</taxon>
        <taxon>Labeoninae</taxon>
        <taxon>Labeonini</taxon>
        <taxon>Cirrhinus</taxon>
    </lineage>
</organism>
<gene>
    <name evidence="2" type="ORF">Q8A67_010917</name>
</gene>
<sequence length="171" mass="19098">MGSRPLRKSRLVQEGESLKVKPFQHSQIISILSGQFSLQLPPHLNKHGSLLHSLEVGTFTSTGSAVLRKAEPHSKSPQDSVFAFSILCLFALSHPVNRAILHSSPHKTSQLKPGCLNVRDGGDGITILQTDDVFQQRWPRHPTRKAIRDKERIDRDNTRSQSKHAQEMLSA</sequence>
<reference evidence="2" key="1">
    <citation type="submission" date="2023-08" db="EMBL/GenBank/DDBJ databases">
        <title>Chromosome-level Genome Assembly of mud carp (Cirrhinus molitorella).</title>
        <authorList>
            <person name="Liu H."/>
        </authorList>
    </citation>
    <scope>NUCLEOTIDE SEQUENCE</scope>
    <source>
        <strain evidence="2">Prfri</strain>
        <tissue evidence="2">Muscle</tissue>
    </source>
</reference>
<dbReference type="AlphaFoldDB" id="A0AA88PQ83"/>
<feature type="compositionally biased region" description="Basic and acidic residues" evidence="1">
    <location>
        <begin position="146"/>
        <end position="158"/>
    </location>
</feature>
<evidence type="ECO:0000313" key="3">
    <source>
        <dbReference type="Proteomes" id="UP001187343"/>
    </source>
</evidence>
<accession>A0AA88PQ83</accession>
<dbReference type="EMBL" id="JAUYZG010000010">
    <property type="protein sequence ID" value="KAK2896429.1"/>
    <property type="molecule type" value="Genomic_DNA"/>
</dbReference>
<evidence type="ECO:0000256" key="1">
    <source>
        <dbReference type="SAM" id="MobiDB-lite"/>
    </source>
</evidence>
<protein>
    <submittedName>
        <fullName evidence="2">Uncharacterized protein</fullName>
    </submittedName>
</protein>
<proteinExistence type="predicted"/>
<evidence type="ECO:0000313" key="2">
    <source>
        <dbReference type="EMBL" id="KAK2896429.1"/>
    </source>
</evidence>
<comment type="caution">
    <text evidence="2">The sequence shown here is derived from an EMBL/GenBank/DDBJ whole genome shotgun (WGS) entry which is preliminary data.</text>
</comment>
<dbReference type="Proteomes" id="UP001187343">
    <property type="component" value="Unassembled WGS sequence"/>
</dbReference>
<feature type="region of interest" description="Disordered" evidence="1">
    <location>
        <begin position="139"/>
        <end position="171"/>
    </location>
</feature>